<reference evidence="7 8" key="1">
    <citation type="submission" date="2016-07" db="EMBL/GenBank/DDBJ databases">
        <title>Pervasive Adenine N6-methylation of Active Genes in Fungi.</title>
        <authorList>
            <consortium name="DOE Joint Genome Institute"/>
            <person name="Mondo S.J."/>
            <person name="Dannebaum R.O."/>
            <person name="Kuo R.C."/>
            <person name="Labutti K."/>
            <person name="Haridas S."/>
            <person name="Kuo A."/>
            <person name="Salamov A."/>
            <person name="Ahrendt S.R."/>
            <person name="Lipzen A."/>
            <person name="Sullivan W."/>
            <person name="Andreopoulos W.B."/>
            <person name="Clum A."/>
            <person name="Lindquist E."/>
            <person name="Daum C."/>
            <person name="Ramamoorthy G.K."/>
            <person name="Gryganskyi A."/>
            <person name="Culley D."/>
            <person name="Magnuson J.K."/>
            <person name="James T.Y."/>
            <person name="O'Malley M.A."/>
            <person name="Stajich J.E."/>
            <person name="Spatafora J.W."/>
            <person name="Visel A."/>
            <person name="Grigoriev I.V."/>
        </authorList>
    </citation>
    <scope>NUCLEOTIDE SEQUENCE [LARGE SCALE GENOMIC DNA]</scope>
    <source>
        <strain evidence="7 8">PL171</strain>
    </source>
</reference>
<feature type="domain" description="YTH" evidence="6">
    <location>
        <begin position="439"/>
        <end position="478"/>
    </location>
</feature>
<keyword evidence="2" id="KW-0539">Nucleus</keyword>
<dbReference type="PANTHER" id="PTHR45093">
    <property type="entry name" value="TRANSCRIPTION ACTIVATOR MSS11"/>
    <property type="match status" value="1"/>
</dbReference>
<comment type="caution">
    <text evidence="7">The sequence shown here is derived from an EMBL/GenBank/DDBJ whole genome shotgun (WGS) entry which is preliminary data.</text>
</comment>
<organism evidence="7 8">
    <name type="scientific">Catenaria anguillulae PL171</name>
    <dbReference type="NCBI Taxonomy" id="765915"/>
    <lineage>
        <taxon>Eukaryota</taxon>
        <taxon>Fungi</taxon>
        <taxon>Fungi incertae sedis</taxon>
        <taxon>Blastocladiomycota</taxon>
        <taxon>Blastocladiomycetes</taxon>
        <taxon>Blastocladiales</taxon>
        <taxon>Catenariaceae</taxon>
        <taxon>Catenaria</taxon>
    </lineage>
</organism>
<feature type="compositionally biased region" description="Low complexity" evidence="4">
    <location>
        <begin position="331"/>
        <end position="361"/>
    </location>
</feature>
<dbReference type="Pfam" id="PF00076">
    <property type="entry name" value="RRM_1"/>
    <property type="match status" value="1"/>
</dbReference>
<dbReference type="Gene3D" id="3.30.70.330">
    <property type="match status" value="1"/>
</dbReference>
<sequence length="478" mass="50650">MSYYPGMMPQHQQQYAPSPNYPQQQPSYQQQQTQQQQQQNVGQTQATGDASTSSPPRHRSIWVGNISEKATRDDLVHLFGSFPGYLDLYYMKQTRSAFVNMASDEAVEEGALHFHGQVFRGSRLICRSRLQKTLIPSSTGNTPAPKSVAAPTHRVYTSPGSVPTPPPMISTVGSASYMTQLANLPPTSQQGAGSGNASSGGQWMLVPTGAGFAYHQAGGAAPPNVAQPGQPPAAAAPAAPGYYPYYGFQQHAHHPGSAPPSYGSPPPPPVVPQATSTSPYPMYNMAMPGAMPLGMTLPMMMQAAPAGPPAPSAVGGMVGDMSRNPSYPMLQHQQQNQQHQQHQQVPPASSSSGSSPQQHQQAMSEQTPASTSMTPRVPPPRVLNQPGGIGWVPVAAYLSAAAQVSTPTGLPAPTPLGIQVPLPLAIPGMGAVGGGSPSNRYFIIKSLSLDDLELSMKYRLWSPQVHLEAVLDLAFKVR</sequence>
<feature type="region of interest" description="Disordered" evidence="4">
    <location>
        <begin position="1"/>
        <end position="59"/>
    </location>
</feature>
<proteinExistence type="predicted"/>
<feature type="compositionally biased region" description="Polar residues" evidence="4">
    <location>
        <begin position="362"/>
        <end position="374"/>
    </location>
</feature>
<evidence type="ECO:0000259" key="6">
    <source>
        <dbReference type="PROSITE" id="PS50882"/>
    </source>
</evidence>
<evidence type="ECO:0000256" key="4">
    <source>
        <dbReference type="SAM" id="MobiDB-lite"/>
    </source>
</evidence>
<dbReference type="Proteomes" id="UP000193411">
    <property type="component" value="Unassembled WGS sequence"/>
</dbReference>
<name>A0A1Y2HQZ5_9FUNG</name>
<dbReference type="OrthoDB" id="6103986at2759"/>
<dbReference type="GO" id="GO:0003723">
    <property type="term" value="F:RNA binding"/>
    <property type="evidence" value="ECO:0007669"/>
    <property type="project" value="UniProtKB-UniRule"/>
</dbReference>
<evidence type="ECO:0008006" key="9">
    <source>
        <dbReference type="Google" id="ProtNLM"/>
    </source>
</evidence>
<accession>A0A1Y2HQZ5</accession>
<gene>
    <name evidence="7" type="ORF">BCR44DRAFT_1050750</name>
</gene>
<dbReference type="PANTHER" id="PTHR45093:SF2">
    <property type="entry name" value="LISH DOMAIN-CONTAINING PROTEIN"/>
    <property type="match status" value="1"/>
</dbReference>
<feature type="domain" description="RRM" evidence="5">
    <location>
        <begin position="59"/>
        <end position="124"/>
    </location>
</feature>
<dbReference type="CDD" id="cd00590">
    <property type="entry name" value="RRM_SF"/>
    <property type="match status" value="1"/>
</dbReference>
<dbReference type="InterPro" id="IPR035979">
    <property type="entry name" value="RBD_domain_sf"/>
</dbReference>
<evidence type="ECO:0000313" key="8">
    <source>
        <dbReference type="Proteomes" id="UP000193411"/>
    </source>
</evidence>
<dbReference type="SUPFAM" id="SSF54928">
    <property type="entry name" value="RNA-binding domain, RBD"/>
    <property type="match status" value="1"/>
</dbReference>
<evidence type="ECO:0000256" key="1">
    <source>
        <dbReference type="ARBA" id="ARBA00004123"/>
    </source>
</evidence>
<dbReference type="InterPro" id="IPR007275">
    <property type="entry name" value="YTH_domain"/>
</dbReference>
<dbReference type="AlphaFoldDB" id="A0A1Y2HQZ5"/>
<keyword evidence="8" id="KW-1185">Reference proteome</keyword>
<dbReference type="STRING" id="765915.A0A1Y2HQZ5"/>
<feature type="compositionally biased region" description="Low complexity" evidence="4">
    <location>
        <begin position="12"/>
        <end position="48"/>
    </location>
</feature>
<dbReference type="InterPro" id="IPR012677">
    <property type="entry name" value="Nucleotide-bd_a/b_plait_sf"/>
</dbReference>
<dbReference type="Gene3D" id="3.10.590.10">
    <property type="entry name" value="ph1033 like domains"/>
    <property type="match status" value="1"/>
</dbReference>
<feature type="region of interest" description="Disordered" evidence="4">
    <location>
        <begin position="253"/>
        <end position="275"/>
    </location>
</feature>
<evidence type="ECO:0000256" key="3">
    <source>
        <dbReference type="PROSITE-ProRule" id="PRU00176"/>
    </source>
</evidence>
<dbReference type="GO" id="GO:0005634">
    <property type="term" value="C:nucleus"/>
    <property type="evidence" value="ECO:0007669"/>
    <property type="project" value="UniProtKB-SubCell"/>
</dbReference>
<comment type="subcellular location">
    <subcellularLocation>
        <location evidence="1">Nucleus</location>
    </subcellularLocation>
</comment>
<evidence type="ECO:0000259" key="5">
    <source>
        <dbReference type="PROSITE" id="PS50102"/>
    </source>
</evidence>
<protein>
    <recommendedName>
        <fullName evidence="9">RRM domain-containing protein</fullName>
    </recommendedName>
</protein>
<dbReference type="PROSITE" id="PS50102">
    <property type="entry name" value="RRM"/>
    <property type="match status" value="1"/>
</dbReference>
<dbReference type="EMBL" id="MCFL01000014">
    <property type="protein sequence ID" value="ORZ37015.1"/>
    <property type="molecule type" value="Genomic_DNA"/>
</dbReference>
<feature type="region of interest" description="Disordered" evidence="4">
    <location>
        <begin position="136"/>
        <end position="166"/>
    </location>
</feature>
<evidence type="ECO:0000256" key="2">
    <source>
        <dbReference type="ARBA" id="ARBA00023242"/>
    </source>
</evidence>
<dbReference type="PROSITE" id="PS50882">
    <property type="entry name" value="YTH"/>
    <property type="match status" value="1"/>
</dbReference>
<dbReference type="InterPro" id="IPR000504">
    <property type="entry name" value="RRM_dom"/>
</dbReference>
<feature type="region of interest" description="Disordered" evidence="4">
    <location>
        <begin position="305"/>
        <end position="384"/>
    </location>
</feature>
<evidence type="ECO:0000313" key="7">
    <source>
        <dbReference type="EMBL" id="ORZ37015.1"/>
    </source>
</evidence>
<keyword evidence="3" id="KW-0694">RNA-binding</keyword>
<feature type="compositionally biased region" description="Pro residues" evidence="4">
    <location>
        <begin position="262"/>
        <end position="271"/>
    </location>
</feature>
<dbReference type="Pfam" id="PF04146">
    <property type="entry name" value="YTH"/>
    <property type="match status" value="1"/>
</dbReference>
<dbReference type="SMART" id="SM00360">
    <property type="entry name" value="RRM"/>
    <property type="match status" value="1"/>
</dbReference>